<gene>
    <name evidence="2" type="ORF">D9Q98_009469</name>
</gene>
<comment type="caution">
    <text evidence="2">The sequence shown here is derived from an EMBL/GenBank/DDBJ whole genome shotgun (WGS) entry which is preliminary data.</text>
</comment>
<protein>
    <submittedName>
        <fullName evidence="2">Uncharacterized protein</fullName>
    </submittedName>
</protein>
<proteinExistence type="predicted"/>
<sequence length="190" mass="20141">MGLLSCCWGGETQHREYSPLPPTTHNAAARAAPFGEGALRQDVWASKKNTTAVPEPFVYSTSLSISPPVPPTREAFSLPASSRSTGGGWGSEPSHVREAAAALAAQQAESRRAGWHLPGLRDGHTITTGTQDSSATTAGVNIFWHSSYDTSAPHAGRRARKQSSATRGRGKEQQLLQAPAFGTGALTKWH</sequence>
<evidence type="ECO:0000313" key="3">
    <source>
        <dbReference type="Proteomes" id="UP001055712"/>
    </source>
</evidence>
<dbReference type="AlphaFoldDB" id="A0A9D4TF86"/>
<keyword evidence="3" id="KW-1185">Reference proteome</keyword>
<reference evidence="2" key="2">
    <citation type="submission" date="2020-11" db="EMBL/GenBank/DDBJ databases">
        <authorList>
            <person name="Cecchin M."/>
            <person name="Marcolungo L."/>
            <person name="Rossato M."/>
            <person name="Girolomoni L."/>
            <person name="Cosentino E."/>
            <person name="Cuine S."/>
            <person name="Li-Beisson Y."/>
            <person name="Delledonne M."/>
            <person name="Ballottari M."/>
        </authorList>
    </citation>
    <scope>NUCLEOTIDE SEQUENCE</scope>
    <source>
        <strain evidence="2">211/11P</strain>
        <tissue evidence="2">Whole cell</tissue>
    </source>
</reference>
<name>A0A9D4TF86_CHLVU</name>
<accession>A0A9D4TF86</accession>
<reference evidence="2" key="1">
    <citation type="journal article" date="2019" name="Plant J.">
        <title>Chlorella vulgaris genome assembly and annotation reveals the molecular basis for metabolic acclimation to high light conditions.</title>
        <authorList>
            <person name="Cecchin M."/>
            <person name="Marcolungo L."/>
            <person name="Rossato M."/>
            <person name="Girolomoni L."/>
            <person name="Cosentino E."/>
            <person name="Cuine S."/>
            <person name="Li-Beisson Y."/>
            <person name="Delledonne M."/>
            <person name="Ballottari M."/>
        </authorList>
    </citation>
    <scope>NUCLEOTIDE SEQUENCE</scope>
    <source>
        <strain evidence="2">211/11P</strain>
    </source>
</reference>
<feature type="region of interest" description="Disordered" evidence="1">
    <location>
        <begin position="149"/>
        <end position="190"/>
    </location>
</feature>
<dbReference type="Proteomes" id="UP001055712">
    <property type="component" value="Unassembled WGS sequence"/>
</dbReference>
<organism evidence="2 3">
    <name type="scientific">Chlorella vulgaris</name>
    <name type="common">Green alga</name>
    <dbReference type="NCBI Taxonomy" id="3077"/>
    <lineage>
        <taxon>Eukaryota</taxon>
        <taxon>Viridiplantae</taxon>
        <taxon>Chlorophyta</taxon>
        <taxon>core chlorophytes</taxon>
        <taxon>Trebouxiophyceae</taxon>
        <taxon>Chlorellales</taxon>
        <taxon>Chlorellaceae</taxon>
        <taxon>Chlorella clade</taxon>
        <taxon>Chlorella</taxon>
    </lineage>
</organism>
<feature type="region of interest" description="Disordered" evidence="1">
    <location>
        <begin position="78"/>
        <end position="98"/>
    </location>
</feature>
<dbReference type="EMBL" id="SIDB01000013">
    <property type="protein sequence ID" value="KAI3424108.1"/>
    <property type="molecule type" value="Genomic_DNA"/>
</dbReference>
<evidence type="ECO:0000256" key="1">
    <source>
        <dbReference type="SAM" id="MobiDB-lite"/>
    </source>
</evidence>
<evidence type="ECO:0000313" key="2">
    <source>
        <dbReference type="EMBL" id="KAI3424108.1"/>
    </source>
</evidence>